<dbReference type="AlphaFoldDB" id="B0NRN4"/>
<proteinExistence type="predicted"/>
<reference evidence="1 2" key="2">
    <citation type="submission" date="2007-11" db="EMBL/GenBank/DDBJ databases">
        <authorList>
            <person name="Fulton L."/>
            <person name="Clifton S."/>
            <person name="Fulton B."/>
            <person name="Xu J."/>
            <person name="Minx P."/>
            <person name="Pepin K.H."/>
            <person name="Johnson M."/>
            <person name="Thiruvilangam P."/>
            <person name="Bhonagiri V."/>
            <person name="Nash W.E."/>
            <person name="Mardis E.R."/>
            <person name="Wilson R.K."/>
        </authorList>
    </citation>
    <scope>NUCLEOTIDE SEQUENCE [LARGE SCALE GENOMIC DNA]</scope>
    <source>
        <strain evidence="1 2">ATCC 43183</strain>
    </source>
</reference>
<reference evidence="1 2" key="1">
    <citation type="submission" date="2007-11" db="EMBL/GenBank/DDBJ databases">
        <title>Draft genome sequence of Bacteroides stercoris(ATCC 43183).</title>
        <authorList>
            <person name="Sudarsanam P."/>
            <person name="Ley R."/>
            <person name="Guruge J."/>
            <person name="Turnbaugh P.J."/>
            <person name="Mahowald M."/>
            <person name="Liep D."/>
            <person name="Gordon J."/>
        </authorList>
    </citation>
    <scope>NUCLEOTIDE SEQUENCE [LARGE SCALE GENOMIC DNA]</scope>
    <source>
        <strain evidence="1 2">ATCC 43183</strain>
    </source>
</reference>
<dbReference type="Proteomes" id="UP000004713">
    <property type="component" value="Unassembled WGS sequence"/>
</dbReference>
<evidence type="ECO:0000313" key="2">
    <source>
        <dbReference type="Proteomes" id="UP000004713"/>
    </source>
</evidence>
<evidence type="ECO:0000313" key="1">
    <source>
        <dbReference type="EMBL" id="EDS14460.1"/>
    </source>
</evidence>
<name>B0NRN4_BACSE</name>
<organism evidence="1 2">
    <name type="scientific">Bacteroides stercoris ATCC 43183</name>
    <dbReference type="NCBI Taxonomy" id="449673"/>
    <lineage>
        <taxon>Bacteria</taxon>
        <taxon>Pseudomonadati</taxon>
        <taxon>Bacteroidota</taxon>
        <taxon>Bacteroidia</taxon>
        <taxon>Bacteroidales</taxon>
        <taxon>Bacteroidaceae</taxon>
        <taxon>Bacteroides</taxon>
    </lineage>
</organism>
<protein>
    <submittedName>
        <fullName evidence="1">Uncharacterized protein</fullName>
    </submittedName>
</protein>
<dbReference type="EMBL" id="ABFZ02000020">
    <property type="protein sequence ID" value="EDS14460.1"/>
    <property type="molecule type" value="Genomic_DNA"/>
</dbReference>
<gene>
    <name evidence="1" type="ORF">BACSTE_02145</name>
</gene>
<accession>B0NRN4</accession>
<dbReference type="HOGENOM" id="CLU_2931744_0_0_10"/>
<comment type="caution">
    <text evidence="1">The sequence shown here is derived from an EMBL/GenBank/DDBJ whole genome shotgun (WGS) entry which is preliminary data.</text>
</comment>
<sequence>MKKQNNSYYINRIKIRERGNPGVTGFPLSLFYRILRILLYSSRKFRTQKKDVRIITDILS</sequence>